<gene>
    <name evidence="2" type="ORF">CLV58_14017</name>
</gene>
<feature type="signal peptide" evidence="1">
    <location>
        <begin position="1"/>
        <end position="22"/>
    </location>
</feature>
<reference evidence="2 3" key="1">
    <citation type="submission" date="2018-03" db="EMBL/GenBank/DDBJ databases">
        <title>Genomic Encyclopedia of Archaeal and Bacterial Type Strains, Phase II (KMG-II): from individual species to whole genera.</title>
        <authorList>
            <person name="Goeker M."/>
        </authorList>
    </citation>
    <scope>NUCLEOTIDE SEQUENCE [LARGE SCALE GENOMIC DNA]</scope>
    <source>
        <strain evidence="2 3">DSM 28354</strain>
    </source>
</reference>
<keyword evidence="3" id="KW-1185">Reference proteome</keyword>
<name>A0A2T0RSH1_9BACT</name>
<dbReference type="OrthoDB" id="2781053at2"/>
<protein>
    <recommendedName>
        <fullName evidence="4">Lipoprotein</fullName>
    </recommendedName>
</protein>
<dbReference type="AlphaFoldDB" id="A0A2T0RSH1"/>
<keyword evidence="1" id="KW-0732">Signal</keyword>
<feature type="chain" id="PRO_5015461453" description="Lipoprotein" evidence="1">
    <location>
        <begin position="23"/>
        <end position="235"/>
    </location>
</feature>
<comment type="caution">
    <text evidence="2">The sequence shown here is derived from an EMBL/GenBank/DDBJ whole genome shotgun (WGS) entry which is preliminary data.</text>
</comment>
<dbReference type="EMBL" id="PVTE01000040">
    <property type="protein sequence ID" value="PRY24118.1"/>
    <property type="molecule type" value="Genomic_DNA"/>
</dbReference>
<organism evidence="2 3">
    <name type="scientific">Spirosoma oryzae</name>
    <dbReference type="NCBI Taxonomy" id="1469603"/>
    <lineage>
        <taxon>Bacteria</taxon>
        <taxon>Pseudomonadati</taxon>
        <taxon>Bacteroidota</taxon>
        <taxon>Cytophagia</taxon>
        <taxon>Cytophagales</taxon>
        <taxon>Cytophagaceae</taxon>
        <taxon>Spirosoma</taxon>
    </lineage>
</organism>
<dbReference type="Proteomes" id="UP000238375">
    <property type="component" value="Unassembled WGS sequence"/>
</dbReference>
<dbReference type="RefSeq" id="WP_106140777.1">
    <property type="nucleotide sequence ID" value="NZ_PVTE01000040.1"/>
</dbReference>
<accession>A0A2T0RSH1</accession>
<proteinExistence type="predicted"/>
<evidence type="ECO:0000313" key="3">
    <source>
        <dbReference type="Proteomes" id="UP000238375"/>
    </source>
</evidence>
<evidence type="ECO:0000313" key="2">
    <source>
        <dbReference type="EMBL" id="PRY24118.1"/>
    </source>
</evidence>
<evidence type="ECO:0008006" key="4">
    <source>
        <dbReference type="Google" id="ProtNLM"/>
    </source>
</evidence>
<dbReference type="PROSITE" id="PS51257">
    <property type="entry name" value="PROKAR_LIPOPROTEIN"/>
    <property type="match status" value="1"/>
</dbReference>
<evidence type="ECO:0000256" key="1">
    <source>
        <dbReference type="SAM" id="SignalP"/>
    </source>
</evidence>
<sequence>MSVTQRVSLLFFVLLGAVACNRDDVTPALPLTGVLYESNFSAGTDGWKADFTDYSTANGDMQLRSDWTRLPQPLDSTRRSIMLSGMNRSDDLFMYLTRSLSGLQPNHDYKLVFDIELASQYATNSFGIGGSPGGSVYVKAGASSTEPKRQLVDDFYEINLDKGNQAEGGKDMLVLGNIGAGEDVEQYTLIKRSNTDAPLTVRSDSNGRIWLIVGTDSGHEGLTTLYYSHIKVTAL</sequence>